<feature type="transmembrane region" description="Helical" evidence="7">
    <location>
        <begin position="23"/>
        <end position="44"/>
    </location>
</feature>
<feature type="transmembrane region" description="Helical" evidence="7">
    <location>
        <begin position="91"/>
        <end position="124"/>
    </location>
</feature>
<evidence type="ECO:0000256" key="7">
    <source>
        <dbReference type="SAM" id="Phobius"/>
    </source>
</evidence>
<dbReference type="Pfam" id="PF03600">
    <property type="entry name" value="CitMHS"/>
    <property type="match status" value="1"/>
</dbReference>
<comment type="subcellular location">
    <subcellularLocation>
        <location evidence="1">Membrane</location>
        <topology evidence="1">Multi-pass membrane protein</topology>
    </subcellularLocation>
</comment>
<sequence>MDDSTITFVVLGATVLLFVVDRLPVAVVALLVPLALWATGVLSLEDALAGFGDPTVLFIAALFVVSEALEAAGVTAWVGQQLVARVGGSRVRLIVLTMGLAAGLTALLNVNGAVAALVPVAVVLAVRTRHSPSQLLLPVAFAAHAGSLLALTGTPVNVIVAEEGGFGFFEFALAGVPLVLGTVLIVLLFGERLLPSRTPRSIAPDFSGHARTLVEQYQLDHPEDALLNRRSGVAEVVIPPRSALAGDRVFPGMVTPSGDLVVLAVQRRGEDVGPTALSEGDTLLLQGSWDALDRGLDELLVVDEPELVRRAVPLGAGAGRALGVLAAMVVLLASGLVPAAVAGLLAAMAMVVLRVLTVEEAQRGVSWTTVVLVGGMMSLSAAMVATGAAGSLAGLLVDVVGDLGPHALLLGLFVLTAALGQLISNMATALIVIPVALTAAADMDVAAEPVLMAVAVSAAAAFLTPVATPANLMVMEPGGYRFGDYWKLGLPLLVLFGVVAVLWVPLIWRF</sequence>
<dbReference type="Proteomes" id="UP001147700">
    <property type="component" value="Unassembled WGS sequence"/>
</dbReference>
<dbReference type="InterPro" id="IPR051679">
    <property type="entry name" value="DASS-Related_Transporters"/>
</dbReference>
<keyword evidence="5 7" id="KW-1133">Transmembrane helix</keyword>
<dbReference type="InterPro" id="IPR004680">
    <property type="entry name" value="Cit_transptr-like_dom"/>
</dbReference>
<evidence type="ECO:0000256" key="3">
    <source>
        <dbReference type="ARBA" id="ARBA00022692"/>
    </source>
</evidence>
<evidence type="ECO:0000256" key="2">
    <source>
        <dbReference type="ARBA" id="ARBA00022448"/>
    </source>
</evidence>
<evidence type="ECO:0000256" key="4">
    <source>
        <dbReference type="ARBA" id="ARBA00022737"/>
    </source>
</evidence>
<keyword evidence="6 7" id="KW-0472">Membrane</keyword>
<keyword evidence="2" id="KW-0813">Transport</keyword>
<feature type="transmembrane region" description="Helical" evidence="7">
    <location>
        <begin position="408"/>
        <end position="437"/>
    </location>
</feature>
<dbReference type="RefSeq" id="WP_202953553.1">
    <property type="nucleotide sequence ID" value="NZ_JAPCID010000060.1"/>
</dbReference>
<feature type="domain" description="Citrate transporter-like" evidence="8">
    <location>
        <begin position="16"/>
        <end position="456"/>
    </location>
</feature>
<dbReference type="SUPFAM" id="SSF116726">
    <property type="entry name" value="TrkA C-terminal domain-like"/>
    <property type="match status" value="1"/>
</dbReference>
<evidence type="ECO:0000256" key="1">
    <source>
        <dbReference type="ARBA" id="ARBA00004141"/>
    </source>
</evidence>
<comment type="caution">
    <text evidence="9">The sequence shown here is derived from an EMBL/GenBank/DDBJ whole genome shotgun (WGS) entry which is preliminary data.</text>
</comment>
<evidence type="ECO:0000256" key="6">
    <source>
        <dbReference type="ARBA" id="ARBA00023136"/>
    </source>
</evidence>
<feature type="transmembrane region" description="Helical" evidence="7">
    <location>
        <begin position="449"/>
        <end position="468"/>
    </location>
</feature>
<keyword evidence="3 7" id="KW-0812">Transmembrane</keyword>
<gene>
    <name evidence="9" type="ORF">OJ962_29225</name>
</gene>
<reference evidence="9" key="1">
    <citation type="submission" date="2022-10" db="EMBL/GenBank/DDBJ databases">
        <title>The WGS of Solirubrobacter sp. CPCC 204708.</title>
        <authorList>
            <person name="Jiang Z."/>
        </authorList>
    </citation>
    <scope>NUCLEOTIDE SEQUENCE</scope>
    <source>
        <strain evidence="9">CPCC 204708</strain>
    </source>
</reference>
<name>A0ABT4RSP2_9ACTN</name>
<evidence type="ECO:0000313" key="10">
    <source>
        <dbReference type="Proteomes" id="UP001147700"/>
    </source>
</evidence>
<feature type="transmembrane region" description="Helical" evidence="7">
    <location>
        <begin position="488"/>
        <end position="508"/>
    </location>
</feature>
<feature type="transmembrane region" description="Helical" evidence="7">
    <location>
        <begin position="166"/>
        <end position="190"/>
    </location>
</feature>
<dbReference type="PANTHER" id="PTHR43652">
    <property type="entry name" value="BASIC AMINO ACID ANTIPORTER YFCC-RELATED"/>
    <property type="match status" value="1"/>
</dbReference>
<dbReference type="EMBL" id="JAPCID010000060">
    <property type="protein sequence ID" value="MDA0141611.1"/>
    <property type="molecule type" value="Genomic_DNA"/>
</dbReference>
<evidence type="ECO:0000313" key="9">
    <source>
        <dbReference type="EMBL" id="MDA0141611.1"/>
    </source>
</evidence>
<feature type="transmembrane region" description="Helical" evidence="7">
    <location>
        <begin position="56"/>
        <end position="79"/>
    </location>
</feature>
<proteinExistence type="predicted"/>
<feature type="transmembrane region" description="Helical" evidence="7">
    <location>
        <begin position="339"/>
        <end position="357"/>
    </location>
</feature>
<dbReference type="InterPro" id="IPR036721">
    <property type="entry name" value="RCK_C_sf"/>
</dbReference>
<accession>A0ABT4RSP2</accession>
<evidence type="ECO:0000259" key="8">
    <source>
        <dbReference type="Pfam" id="PF03600"/>
    </source>
</evidence>
<evidence type="ECO:0000256" key="5">
    <source>
        <dbReference type="ARBA" id="ARBA00022989"/>
    </source>
</evidence>
<dbReference type="PANTHER" id="PTHR43652:SF2">
    <property type="entry name" value="BASIC AMINO ACID ANTIPORTER YFCC-RELATED"/>
    <property type="match status" value="1"/>
</dbReference>
<protein>
    <submittedName>
        <fullName evidence="9">SLC13 family permease</fullName>
    </submittedName>
</protein>
<feature type="transmembrane region" description="Helical" evidence="7">
    <location>
        <begin position="136"/>
        <end position="160"/>
    </location>
</feature>
<feature type="transmembrane region" description="Helical" evidence="7">
    <location>
        <begin position="369"/>
        <end position="396"/>
    </location>
</feature>
<organism evidence="9 10">
    <name type="scientific">Solirubrobacter deserti</name>
    <dbReference type="NCBI Taxonomy" id="2282478"/>
    <lineage>
        <taxon>Bacteria</taxon>
        <taxon>Bacillati</taxon>
        <taxon>Actinomycetota</taxon>
        <taxon>Thermoleophilia</taxon>
        <taxon>Solirubrobacterales</taxon>
        <taxon>Solirubrobacteraceae</taxon>
        <taxon>Solirubrobacter</taxon>
    </lineage>
</organism>
<keyword evidence="10" id="KW-1185">Reference proteome</keyword>
<keyword evidence="4" id="KW-0677">Repeat</keyword>